<dbReference type="EMBL" id="BOOH01000075">
    <property type="protein sequence ID" value="GIH81384.1"/>
    <property type="molecule type" value="Genomic_DNA"/>
</dbReference>
<reference evidence="2 3" key="1">
    <citation type="submission" date="2021-01" db="EMBL/GenBank/DDBJ databases">
        <title>Whole genome shotgun sequence of Planobispora longispora NBRC 13918.</title>
        <authorList>
            <person name="Komaki H."/>
            <person name="Tamura T."/>
        </authorList>
    </citation>
    <scope>NUCLEOTIDE SEQUENCE [LARGE SCALE GENOMIC DNA]</scope>
    <source>
        <strain evidence="2 3">NBRC 13918</strain>
    </source>
</reference>
<sequence>MKRWIATATATAAATGLAPAPTHASVPAPVSAPPAVSVPASMSAPAALAQARPDPSGPVAALKDRFVAGHGVRFRERVAVRSFFDGRRFETDRYRLIGAYRFGRSGVKASRMTYRIDPRTLPAEIREVNRPVKFIMLRRVMYIGMKGLLLSRPRRTAWFQMENPGVLSLQMVNVLEPATLRGLLATTRRERPGGTVGGVPTTLYRGTITARRLYGISRTYRMTRGERPRGPEGRMVIGWRLWQDAERNTRKLVVSYADTWDAPGIPGWERLHTVFTSTTRFSGWGARVRVKAPPAHSVLNFGDPALNREPMALLPQLPVPLPGLGR</sequence>
<dbReference type="Proteomes" id="UP000616724">
    <property type="component" value="Unassembled WGS sequence"/>
</dbReference>
<dbReference type="AlphaFoldDB" id="A0A8J3RXP4"/>
<organism evidence="2 3">
    <name type="scientific">Planobispora longispora</name>
    <dbReference type="NCBI Taxonomy" id="28887"/>
    <lineage>
        <taxon>Bacteria</taxon>
        <taxon>Bacillati</taxon>
        <taxon>Actinomycetota</taxon>
        <taxon>Actinomycetes</taxon>
        <taxon>Streptosporangiales</taxon>
        <taxon>Streptosporangiaceae</taxon>
        <taxon>Planobispora</taxon>
    </lineage>
</organism>
<proteinExistence type="predicted"/>
<feature type="signal peptide" evidence="1">
    <location>
        <begin position="1"/>
        <end position="24"/>
    </location>
</feature>
<evidence type="ECO:0000256" key="1">
    <source>
        <dbReference type="SAM" id="SignalP"/>
    </source>
</evidence>
<keyword evidence="3" id="KW-1185">Reference proteome</keyword>
<comment type="caution">
    <text evidence="2">The sequence shown here is derived from an EMBL/GenBank/DDBJ whole genome shotgun (WGS) entry which is preliminary data.</text>
</comment>
<name>A0A8J3RXP4_9ACTN</name>
<evidence type="ECO:0008006" key="4">
    <source>
        <dbReference type="Google" id="ProtNLM"/>
    </source>
</evidence>
<protein>
    <recommendedName>
        <fullName evidence="4">DUF4412 domain-containing protein</fullName>
    </recommendedName>
</protein>
<dbReference type="Gene3D" id="2.50.20.20">
    <property type="match status" value="1"/>
</dbReference>
<keyword evidence="1" id="KW-0732">Signal</keyword>
<evidence type="ECO:0000313" key="2">
    <source>
        <dbReference type="EMBL" id="GIH81384.1"/>
    </source>
</evidence>
<accession>A0A8J3RXP4</accession>
<evidence type="ECO:0000313" key="3">
    <source>
        <dbReference type="Proteomes" id="UP000616724"/>
    </source>
</evidence>
<feature type="chain" id="PRO_5035325039" description="DUF4412 domain-containing protein" evidence="1">
    <location>
        <begin position="25"/>
        <end position="326"/>
    </location>
</feature>
<gene>
    <name evidence="2" type="ORF">Plo01_78130</name>
</gene>